<reference evidence="1 2" key="1">
    <citation type="submission" date="2012-02" db="EMBL/GenBank/DDBJ databases">
        <title>Complete sequence of chromosome of Singulisphaera acidiphila DSM 18658.</title>
        <authorList>
            <consortium name="US DOE Joint Genome Institute (JGI-PGF)"/>
            <person name="Lucas S."/>
            <person name="Copeland A."/>
            <person name="Lapidus A."/>
            <person name="Glavina del Rio T."/>
            <person name="Dalin E."/>
            <person name="Tice H."/>
            <person name="Bruce D."/>
            <person name="Goodwin L."/>
            <person name="Pitluck S."/>
            <person name="Peters L."/>
            <person name="Ovchinnikova G."/>
            <person name="Chertkov O."/>
            <person name="Kyrpides N."/>
            <person name="Mavromatis K."/>
            <person name="Ivanova N."/>
            <person name="Brettin T."/>
            <person name="Detter J.C."/>
            <person name="Han C."/>
            <person name="Larimer F."/>
            <person name="Land M."/>
            <person name="Hauser L."/>
            <person name="Markowitz V."/>
            <person name="Cheng J.-F."/>
            <person name="Hugenholtz P."/>
            <person name="Woyke T."/>
            <person name="Wu D."/>
            <person name="Tindall B."/>
            <person name="Pomrenke H."/>
            <person name="Brambilla E."/>
            <person name="Klenk H.-P."/>
            <person name="Eisen J.A."/>
        </authorList>
    </citation>
    <scope>NUCLEOTIDE SEQUENCE [LARGE SCALE GENOMIC DNA]</scope>
    <source>
        <strain evidence="2">ATCC BAA-1392 / DSM 18658 / VKM B-2454 / MOB10</strain>
    </source>
</reference>
<dbReference type="HOGENOM" id="CLU_2384561_0_0_0"/>
<dbReference type="KEGG" id="saci:Sinac_7275"/>
<proteinExistence type="predicted"/>
<dbReference type="EMBL" id="CP003364">
    <property type="protein sequence ID" value="AGA31317.1"/>
    <property type="molecule type" value="Genomic_DNA"/>
</dbReference>
<evidence type="ECO:0000313" key="2">
    <source>
        <dbReference type="Proteomes" id="UP000010798"/>
    </source>
</evidence>
<name>L0DPY4_SINAD</name>
<protein>
    <submittedName>
        <fullName evidence="1">Uncharacterized protein</fullName>
    </submittedName>
</protein>
<accession>L0DPY4</accession>
<keyword evidence="2" id="KW-1185">Reference proteome</keyword>
<organism evidence="1 2">
    <name type="scientific">Singulisphaera acidiphila (strain ATCC BAA-1392 / DSM 18658 / VKM B-2454 / MOB10)</name>
    <dbReference type="NCBI Taxonomy" id="886293"/>
    <lineage>
        <taxon>Bacteria</taxon>
        <taxon>Pseudomonadati</taxon>
        <taxon>Planctomycetota</taxon>
        <taxon>Planctomycetia</taxon>
        <taxon>Isosphaerales</taxon>
        <taxon>Isosphaeraceae</taxon>
        <taxon>Singulisphaera</taxon>
    </lineage>
</organism>
<dbReference type="AlphaFoldDB" id="L0DPY4"/>
<evidence type="ECO:0000313" key="1">
    <source>
        <dbReference type="EMBL" id="AGA31317.1"/>
    </source>
</evidence>
<dbReference type="Proteomes" id="UP000010798">
    <property type="component" value="Chromosome"/>
</dbReference>
<sequence>MDRRKLKTKHASPIAHEINLADTYPHTDKTKTNHKTIFPKKINLPPHVRTLDRLSPMEFVRILLVSPTRKSTARLTLAIAQTTPTPVDFANPPR</sequence>
<gene>
    <name evidence="1" type="ordered locus">Sinac_7275</name>
</gene>